<proteinExistence type="predicted"/>
<dbReference type="AlphaFoldDB" id="A0A9W7B4I5"/>
<keyword evidence="2" id="KW-1185">Reference proteome</keyword>
<gene>
    <name evidence="1" type="ORF">TrST_g9403</name>
</gene>
<dbReference type="InterPro" id="IPR013328">
    <property type="entry name" value="6PGD_dom2"/>
</dbReference>
<dbReference type="OrthoDB" id="6058913at2759"/>
<reference evidence="2" key="1">
    <citation type="journal article" date="2023" name="Commun. Biol.">
        <title>Genome analysis of Parmales, the sister group of diatoms, reveals the evolutionary specialization of diatoms from phago-mixotrophs to photoautotrophs.</title>
        <authorList>
            <person name="Ban H."/>
            <person name="Sato S."/>
            <person name="Yoshikawa S."/>
            <person name="Yamada K."/>
            <person name="Nakamura Y."/>
            <person name="Ichinomiya M."/>
            <person name="Sato N."/>
            <person name="Blanc-Mathieu R."/>
            <person name="Endo H."/>
            <person name="Kuwata A."/>
            <person name="Ogata H."/>
        </authorList>
    </citation>
    <scope>NUCLEOTIDE SEQUENCE [LARGE SCALE GENOMIC DNA]</scope>
    <source>
        <strain evidence="2">NIES 3701</strain>
    </source>
</reference>
<dbReference type="Gene3D" id="1.10.1040.10">
    <property type="entry name" value="N-(1-d-carboxylethyl)-l-norvaline Dehydrogenase, domain 2"/>
    <property type="match status" value="1"/>
</dbReference>
<organism evidence="1 2">
    <name type="scientific">Triparma strigata</name>
    <dbReference type="NCBI Taxonomy" id="1606541"/>
    <lineage>
        <taxon>Eukaryota</taxon>
        <taxon>Sar</taxon>
        <taxon>Stramenopiles</taxon>
        <taxon>Ochrophyta</taxon>
        <taxon>Bolidophyceae</taxon>
        <taxon>Parmales</taxon>
        <taxon>Triparmaceae</taxon>
        <taxon>Triparma</taxon>
    </lineage>
</organism>
<protein>
    <submittedName>
        <fullName evidence="1">Uncharacterized protein</fullName>
    </submittedName>
</protein>
<evidence type="ECO:0000313" key="2">
    <source>
        <dbReference type="Proteomes" id="UP001165085"/>
    </source>
</evidence>
<comment type="caution">
    <text evidence="1">The sequence shown here is derived from an EMBL/GenBank/DDBJ whole genome shotgun (WGS) entry which is preliminary data.</text>
</comment>
<dbReference type="EMBL" id="BRXY01000286">
    <property type="protein sequence ID" value="GMH83876.1"/>
    <property type="molecule type" value="Genomic_DNA"/>
</dbReference>
<dbReference type="Proteomes" id="UP001165085">
    <property type="component" value="Unassembled WGS sequence"/>
</dbReference>
<sequence length="68" mass="7584">MIWWHQKFMGKVYLKEDGNLNPLLIMETGAPARYGLHSLEEIVRTSVPTALMGWQGVGATGRGIKSKI</sequence>
<name>A0A9W7B4I5_9STRA</name>
<accession>A0A9W7B4I5</accession>
<evidence type="ECO:0000313" key="1">
    <source>
        <dbReference type="EMBL" id="GMH83876.1"/>
    </source>
</evidence>